<proteinExistence type="predicted"/>
<evidence type="ECO:0000313" key="3">
    <source>
        <dbReference type="Proteomes" id="UP000321769"/>
    </source>
</evidence>
<accession>A0A512HTM4</accession>
<dbReference type="AlphaFoldDB" id="A0A512HTM4"/>
<dbReference type="Proteomes" id="UP000321769">
    <property type="component" value="Unassembled WGS sequence"/>
</dbReference>
<evidence type="ECO:0000256" key="1">
    <source>
        <dbReference type="SAM" id="MobiDB-lite"/>
    </source>
</evidence>
<protein>
    <recommendedName>
        <fullName evidence="4">DUF559 domain-containing protein</fullName>
    </recommendedName>
</protein>
<gene>
    <name evidence="2" type="ORF">AFL01nite_10770</name>
</gene>
<comment type="caution">
    <text evidence="2">The sequence shown here is derived from an EMBL/GenBank/DDBJ whole genome shotgun (WGS) entry which is preliminary data.</text>
</comment>
<keyword evidence="3" id="KW-1185">Reference proteome</keyword>
<organism evidence="2 3">
    <name type="scientific">Aeromicrobium flavum</name>
    <dbReference type="NCBI Taxonomy" id="416568"/>
    <lineage>
        <taxon>Bacteria</taxon>
        <taxon>Bacillati</taxon>
        <taxon>Actinomycetota</taxon>
        <taxon>Actinomycetes</taxon>
        <taxon>Propionibacteriales</taxon>
        <taxon>Nocardioidaceae</taxon>
        <taxon>Aeromicrobium</taxon>
    </lineage>
</organism>
<evidence type="ECO:0000313" key="2">
    <source>
        <dbReference type="EMBL" id="GEO88750.1"/>
    </source>
</evidence>
<feature type="region of interest" description="Disordered" evidence="1">
    <location>
        <begin position="302"/>
        <end position="340"/>
    </location>
</feature>
<evidence type="ECO:0008006" key="4">
    <source>
        <dbReference type="Google" id="ProtNLM"/>
    </source>
</evidence>
<name>A0A512HTM4_9ACTN</name>
<reference evidence="2 3" key="1">
    <citation type="submission" date="2019-07" db="EMBL/GenBank/DDBJ databases">
        <title>Whole genome shotgun sequence of Aeromicrobium flavum NBRC 107625.</title>
        <authorList>
            <person name="Hosoyama A."/>
            <person name="Uohara A."/>
            <person name="Ohji S."/>
            <person name="Ichikawa N."/>
        </authorList>
    </citation>
    <scope>NUCLEOTIDE SEQUENCE [LARGE SCALE GENOMIC DNA]</scope>
    <source>
        <strain evidence="2 3">NBRC 107625</strain>
    </source>
</reference>
<dbReference type="EMBL" id="BJZQ01000003">
    <property type="protein sequence ID" value="GEO88750.1"/>
    <property type="molecule type" value="Genomic_DNA"/>
</dbReference>
<sequence>MASGGGAAECRSMPDVLTTAQAIARFDRATVRRHLRAGTWRRPARGVIVTHNGPLTQDQLERVVLAASPAGSALGGLTAARRLGFTDFPPDRVHVVLPAGSKAPDLDAVFHWSTMLDSRDVMDREPRVTTLERSIVDAASWSESKSRARLLVLAAFQQRLTVLRRMRDALSRRGPCRYRAVIIQSIVDAHGGIQSLPERDFDEIRVLAGLPAPERQAPMRGPEGRYYLDVWLPQLNLAIEIHGIPHLSVQQWSDDLHRANEIVIDGRRTLAFSSFAIRHERQVVIDQLRRAAGLHRVDLGSVQPTYGPNRPKIRARGGPKVERSVPTGSDPASGGRTLGR</sequence>